<proteinExistence type="predicted"/>
<evidence type="ECO:0000313" key="2">
    <source>
        <dbReference type="EMBL" id="VUX21861.1"/>
    </source>
</evidence>
<keyword evidence="1" id="KW-0472">Membrane</keyword>
<dbReference type="EMBL" id="CABHMY010000177">
    <property type="protein sequence ID" value="VUX21861.1"/>
    <property type="molecule type" value="Genomic_DNA"/>
</dbReference>
<feature type="transmembrane region" description="Helical" evidence="1">
    <location>
        <begin position="32"/>
        <end position="51"/>
    </location>
</feature>
<evidence type="ECO:0000313" key="3">
    <source>
        <dbReference type="Proteomes" id="UP000406184"/>
    </source>
</evidence>
<keyword evidence="1" id="KW-0812">Transmembrane</keyword>
<gene>
    <name evidence="2" type="ORF">FPPS064S07_01760</name>
</gene>
<dbReference type="RefSeq" id="WP_243120190.1">
    <property type="nucleotide sequence ID" value="NZ_CABHMY010000177.1"/>
</dbReference>
<keyword evidence="3" id="KW-1185">Reference proteome</keyword>
<accession>A0A564URE4</accession>
<reference evidence="2 3" key="1">
    <citation type="submission" date="2019-07" db="EMBL/GenBank/DDBJ databases">
        <authorList>
            <person name="Hibberd C M."/>
            <person name="Gehrig L. J."/>
            <person name="Chang H.-W."/>
            <person name="Venkatesh S."/>
        </authorList>
    </citation>
    <scope>NUCLEOTIDE SEQUENCE [LARGE SCALE GENOMIC DNA]</scope>
    <source>
        <strain evidence="2">Faecalibacterium_prausnitzii_JG_BgPS064</strain>
    </source>
</reference>
<organism evidence="2 3">
    <name type="scientific">Faecalibacterium prausnitzii</name>
    <dbReference type="NCBI Taxonomy" id="853"/>
    <lineage>
        <taxon>Bacteria</taxon>
        <taxon>Bacillati</taxon>
        <taxon>Bacillota</taxon>
        <taxon>Clostridia</taxon>
        <taxon>Eubacteriales</taxon>
        <taxon>Oscillospiraceae</taxon>
        <taxon>Faecalibacterium</taxon>
    </lineage>
</organism>
<dbReference type="AlphaFoldDB" id="A0A564URE4"/>
<dbReference type="Proteomes" id="UP000406184">
    <property type="component" value="Unassembled WGS sequence"/>
</dbReference>
<name>A0A564URE4_9FIRM</name>
<sequence length="74" mass="7915">MPQRVKLFVIALAFLLLCLALSKIGLIAICQKGYTALGNVAIFAIAAPLFVSIIRVRKKDKADAEAAAAQKSEQ</sequence>
<protein>
    <submittedName>
        <fullName evidence="2">Uncharacterized protein</fullName>
    </submittedName>
</protein>
<evidence type="ECO:0000256" key="1">
    <source>
        <dbReference type="SAM" id="Phobius"/>
    </source>
</evidence>
<keyword evidence="1" id="KW-1133">Transmembrane helix</keyword>